<dbReference type="OrthoDB" id="541052at2759"/>
<evidence type="ECO:0000256" key="1">
    <source>
        <dbReference type="SAM" id="MobiDB-lite"/>
    </source>
</evidence>
<evidence type="ECO:0000313" key="3">
    <source>
        <dbReference type="EMBL" id="KAF2454045.1"/>
    </source>
</evidence>
<reference evidence="3" key="1">
    <citation type="journal article" date="2020" name="Stud. Mycol.">
        <title>101 Dothideomycetes genomes: a test case for predicting lifestyles and emergence of pathogens.</title>
        <authorList>
            <person name="Haridas S."/>
            <person name="Albert R."/>
            <person name="Binder M."/>
            <person name="Bloem J."/>
            <person name="Labutti K."/>
            <person name="Salamov A."/>
            <person name="Andreopoulos B."/>
            <person name="Baker S."/>
            <person name="Barry K."/>
            <person name="Bills G."/>
            <person name="Bluhm B."/>
            <person name="Cannon C."/>
            <person name="Castanera R."/>
            <person name="Culley D."/>
            <person name="Daum C."/>
            <person name="Ezra D."/>
            <person name="Gonzalez J."/>
            <person name="Henrissat B."/>
            <person name="Kuo A."/>
            <person name="Liang C."/>
            <person name="Lipzen A."/>
            <person name="Lutzoni F."/>
            <person name="Magnuson J."/>
            <person name="Mondo S."/>
            <person name="Nolan M."/>
            <person name="Ohm R."/>
            <person name="Pangilinan J."/>
            <person name="Park H.-J."/>
            <person name="Ramirez L."/>
            <person name="Alfaro M."/>
            <person name="Sun H."/>
            <person name="Tritt A."/>
            <person name="Yoshinaga Y."/>
            <person name="Zwiers L.-H."/>
            <person name="Turgeon B."/>
            <person name="Goodwin S."/>
            <person name="Spatafora J."/>
            <person name="Crous P."/>
            <person name="Grigoriev I."/>
        </authorList>
    </citation>
    <scope>NUCLEOTIDE SEQUENCE</scope>
    <source>
        <strain evidence="3">ATCC 16933</strain>
    </source>
</reference>
<evidence type="ECO:0000313" key="4">
    <source>
        <dbReference type="Proteomes" id="UP000799766"/>
    </source>
</evidence>
<accession>A0A6A6NQI9</accession>
<dbReference type="Pfam" id="PF05686">
    <property type="entry name" value="Glyco_transf_90"/>
    <property type="match status" value="1"/>
</dbReference>
<dbReference type="SMART" id="SM00672">
    <property type="entry name" value="CAP10"/>
    <property type="match status" value="1"/>
</dbReference>
<feature type="domain" description="Glycosyl transferase CAP10" evidence="2">
    <location>
        <begin position="278"/>
        <end position="580"/>
    </location>
</feature>
<dbReference type="Proteomes" id="UP000799766">
    <property type="component" value="Unassembled WGS sequence"/>
</dbReference>
<dbReference type="AlphaFoldDB" id="A0A6A6NQI9"/>
<name>A0A6A6NQI9_9PEZI</name>
<proteinExistence type="predicted"/>
<dbReference type="PANTHER" id="PTHR12203:SF22">
    <property type="entry name" value="CAPSULE ASSOCIATED PROTEIN"/>
    <property type="match status" value="1"/>
</dbReference>
<dbReference type="EMBL" id="MU001693">
    <property type="protein sequence ID" value="KAF2454045.1"/>
    <property type="molecule type" value="Genomic_DNA"/>
</dbReference>
<gene>
    <name evidence="3" type="ORF">BDY21DRAFT_387729</name>
</gene>
<keyword evidence="4" id="KW-1185">Reference proteome</keyword>
<protein>
    <recommendedName>
        <fullName evidence="2">Glycosyl transferase CAP10 domain-containing protein</fullName>
    </recommendedName>
</protein>
<dbReference type="InterPro" id="IPR006598">
    <property type="entry name" value="CAP10"/>
</dbReference>
<dbReference type="InterPro" id="IPR051091">
    <property type="entry name" value="O-Glucosyltr/Glycosyltrsf_90"/>
</dbReference>
<organism evidence="3 4">
    <name type="scientific">Lineolata rhizophorae</name>
    <dbReference type="NCBI Taxonomy" id="578093"/>
    <lineage>
        <taxon>Eukaryota</taxon>
        <taxon>Fungi</taxon>
        <taxon>Dikarya</taxon>
        <taxon>Ascomycota</taxon>
        <taxon>Pezizomycotina</taxon>
        <taxon>Dothideomycetes</taxon>
        <taxon>Dothideomycetes incertae sedis</taxon>
        <taxon>Lineolatales</taxon>
        <taxon>Lineolataceae</taxon>
        <taxon>Lineolata</taxon>
    </lineage>
</organism>
<feature type="region of interest" description="Disordered" evidence="1">
    <location>
        <begin position="238"/>
        <end position="266"/>
    </location>
</feature>
<dbReference type="PANTHER" id="PTHR12203">
    <property type="entry name" value="KDEL LYS-ASP-GLU-LEU CONTAINING - RELATED"/>
    <property type="match status" value="1"/>
</dbReference>
<sequence>MIVLNKRLVQFIIAASVLSLLGVLFLHDDDPASASAPAPRPIDDLIRNARDELDALLAKESSNVKDAARRYRERRGRHPPPGFDAWVDFALANNATLVEDFFDQIHHDLGPFWGVEPATLRWQARSFQHTISVRNGSASFRSDRDRRWMVLWHNLTNSVARHLPDLDMPINVMDESRLLVKWEAIEGHMARERASRVLAPVENVTDGYPQLPEPVLDPEPFDARWISTGPYWALARDTCPPGSDARNAEPPTNTSGPPPMPEGFPAHSYSGYVQNWTLAKDPCAIPHIQEMHGTFIEPISLKTSKELFPMFGGSKLPMNNEILIPPAMYWTEDPFYSGGEEDHGGPWAEKHSKMMWRGAGTGGRNKKENWTRFQRHRFLSMVNGTSVRQAELSADPPPNFELPSYTHYPLGAVEDGGSLGAWVDTFSDTGFVHLVCFPAQGNKHCPYTDPYFAVRQGMDMAAQYAYKYLPDLDGNSFSGRYRGFLRSNALPVKATIYAEWHDSRLVPWLHFVPMDNSFVDVYGIMDYFLGVDGVRPGHDAAARTIAEDGQAWANRVLRREDMQIYVYRLLLEYARVLDERRNVLGYVDDLLHD</sequence>
<evidence type="ECO:0000259" key="2">
    <source>
        <dbReference type="SMART" id="SM00672"/>
    </source>
</evidence>